<evidence type="ECO:0000259" key="6">
    <source>
        <dbReference type="PROSITE" id="PS50123"/>
    </source>
</evidence>
<evidence type="ECO:0000313" key="9">
    <source>
        <dbReference type="Proteomes" id="UP000677265"/>
    </source>
</evidence>
<dbReference type="GO" id="GO:0032259">
    <property type="term" value="P:methylation"/>
    <property type="evidence" value="ECO:0007669"/>
    <property type="project" value="UniProtKB-KW"/>
</dbReference>
<dbReference type="CDD" id="cd02440">
    <property type="entry name" value="AdoMet_MTases"/>
    <property type="match status" value="1"/>
</dbReference>
<dbReference type="Gene3D" id="3.40.50.150">
    <property type="entry name" value="Vaccinia Virus protein VP39"/>
    <property type="match status" value="1"/>
</dbReference>
<comment type="catalytic activity">
    <reaction evidence="1">
        <text>L-glutamyl-[protein] + S-adenosyl-L-methionine = [protein]-L-glutamate 5-O-methyl ester + S-adenosyl-L-homocysteine</text>
        <dbReference type="Rhea" id="RHEA:24452"/>
        <dbReference type="Rhea" id="RHEA-COMP:10208"/>
        <dbReference type="Rhea" id="RHEA-COMP:10311"/>
        <dbReference type="ChEBI" id="CHEBI:29973"/>
        <dbReference type="ChEBI" id="CHEBI:57856"/>
        <dbReference type="ChEBI" id="CHEBI:59789"/>
        <dbReference type="ChEBI" id="CHEBI:82795"/>
        <dbReference type="EC" id="2.1.1.80"/>
    </reaction>
</comment>
<dbReference type="InterPro" id="IPR022641">
    <property type="entry name" value="CheR_N"/>
</dbReference>
<keyword evidence="5" id="KW-0949">S-adenosyl-L-methionine</keyword>
<evidence type="ECO:0000256" key="4">
    <source>
        <dbReference type="ARBA" id="ARBA00022679"/>
    </source>
</evidence>
<gene>
    <name evidence="8" type="ORF">KHB02_000145</name>
    <name evidence="7" type="ORF">KHB02_02980</name>
</gene>
<proteinExistence type="predicted"/>
<dbReference type="PANTHER" id="PTHR24422:SF19">
    <property type="entry name" value="CHEMOTAXIS PROTEIN METHYLTRANSFERASE"/>
    <property type="match status" value="1"/>
</dbReference>
<reference evidence="7" key="1">
    <citation type="submission" date="2021-05" db="EMBL/GenBank/DDBJ databases">
        <title>Novel Bacillus species.</title>
        <authorList>
            <person name="Liu G."/>
        </authorList>
    </citation>
    <scope>NUCLEOTIDE SEQUENCE</scope>
    <source>
        <strain evidence="7 9">FJAT-50051</strain>
    </source>
</reference>
<dbReference type="RefSeq" id="WP_213140344.1">
    <property type="nucleotide sequence ID" value="NZ_JAGYPE020000001.1"/>
</dbReference>
<evidence type="ECO:0000256" key="2">
    <source>
        <dbReference type="ARBA" id="ARBA00012534"/>
    </source>
</evidence>
<dbReference type="GO" id="GO:0008983">
    <property type="term" value="F:protein-glutamate O-methyltransferase activity"/>
    <property type="evidence" value="ECO:0007669"/>
    <property type="project" value="UniProtKB-EC"/>
</dbReference>
<dbReference type="SUPFAM" id="SSF53335">
    <property type="entry name" value="S-adenosyl-L-methionine-dependent methyltransferases"/>
    <property type="match status" value="1"/>
</dbReference>
<dbReference type="Gene3D" id="1.10.155.10">
    <property type="entry name" value="Chemotaxis receptor methyltransferase CheR, N-terminal domain"/>
    <property type="match status" value="1"/>
</dbReference>
<keyword evidence="9" id="KW-1185">Reference proteome</keyword>
<dbReference type="Pfam" id="PF03705">
    <property type="entry name" value="CheR_N"/>
    <property type="match status" value="1"/>
</dbReference>
<dbReference type="SUPFAM" id="SSF47757">
    <property type="entry name" value="Chemotaxis receptor methyltransferase CheR, N-terminal domain"/>
    <property type="match status" value="1"/>
</dbReference>
<evidence type="ECO:0000256" key="3">
    <source>
        <dbReference type="ARBA" id="ARBA00022603"/>
    </source>
</evidence>
<dbReference type="SMART" id="SM00138">
    <property type="entry name" value="MeTrc"/>
    <property type="match status" value="1"/>
</dbReference>
<protein>
    <recommendedName>
        <fullName evidence="2">protein-glutamate O-methyltransferase</fullName>
        <ecNumber evidence="2">2.1.1.80</ecNumber>
    </recommendedName>
</protein>
<organism evidence="7">
    <name type="scientific">Neobacillus citreus</name>
    <dbReference type="NCBI Taxonomy" id="2833578"/>
    <lineage>
        <taxon>Bacteria</taxon>
        <taxon>Bacillati</taxon>
        <taxon>Bacillota</taxon>
        <taxon>Bacilli</taxon>
        <taxon>Bacillales</taxon>
        <taxon>Bacillaceae</taxon>
        <taxon>Neobacillus</taxon>
    </lineage>
</organism>
<dbReference type="Pfam" id="PF01739">
    <property type="entry name" value="CheR"/>
    <property type="match status" value="1"/>
</dbReference>
<dbReference type="EC" id="2.1.1.80" evidence="2"/>
<evidence type="ECO:0000313" key="8">
    <source>
        <dbReference type="EMBL" id="MCH6263933.1"/>
    </source>
</evidence>
<sequence>MEDFGFINFMHNVKKITGIDLNQYKQDQMKRRLISMYQKHGYNSFDEFFNGMEKDKELVQEFLDHMTINVTEFFRNPSQWEVLQKKIIPRLYNDNEKVKAWSAACSTGEEPYSLAMLLDNMNLLKDQILATDLDFGVIKKAVDGIYNHKSLHQIPISYRNRYFRKQGLNFEIIESLKKKIKYARHNLLKDSFDTNYDLIICRNVMIYFTEEAKDLLYQKFSDALRPGGVLFVGSTEQIFKPERYGFEIEETFFYKKN</sequence>
<keyword evidence="3" id="KW-0489">Methyltransferase</keyword>
<keyword evidence="4" id="KW-0808">Transferase</keyword>
<dbReference type="Proteomes" id="UP000677265">
    <property type="component" value="Unassembled WGS sequence"/>
</dbReference>
<dbReference type="InterPro" id="IPR022642">
    <property type="entry name" value="CheR_C"/>
</dbReference>
<feature type="domain" description="CheR-type methyltransferase" evidence="6">
    <location>
        <begin position="1"/>
        <end position="257"/>
    </location>
</feature>
<dbReference type="PANTHER" id="PTHR24422">
    <property type="entry name" value="CHEMOTAXIS PROTEIN METHYLTRANSFERASE"/>
    <property type="match status" value="1"/>
</dbReference>
<dbReference type="InterPro" id="IPR000780">
    <property type="entry name" value="CheR_MeTrfase"/>
</dbReference>
<comment type="caution">
    <text evidence="7">The sequence shown here is derived from an EMBL/GenBank/DDBJ whole genome shotgun (WGS) entry which is preliminary data.</text>
</comment>
<evidence type="ECO:0000256" key="5">
    <source>
        <dbReference type="ARBA" id="ARBA00022691"/>
    </source>
</evidence>
<dbReference type="EMBL" id="JAGYPE020000001">
    <property type="protein sequence ID" value="MCH6263933.1"/>
    <property type="molecule type" value="Genomic_DNA"/>
</dbReference>
<evidence type="ECO:0000256" key="1">
    <source>
        <dbReference type="ARBA" id="ARBA00001541"/>
    </source>
</evidence>
<dbReference type="InterPro" id="IPR036804">
    <property type="entry name" value="CheR_N_sf"/>
</dbReference>
<name>A0A942SUG8_9BACI</name>
<evidence type="ECO:0000313" key="7">
    <source>
        <dbReference type="EMBL" id="MBS4180349.1"/>
    </source>
</evidence>
<dbReference type="EMBL" id="JAGYPE010000001">
    <property type="protein sequence ID" value="MBS4180349.1"/>
    <property type="molecule type" value="Genomic_DNA"/>
</dbReference>
<dbReference type="PROSITE" id="PS50123">
    <property type="entry name" value="CHER"/>
    <property type="match status" value="1"/>
</dbReference>
<dbReference type="InterPro" id="IPR050903">
    <property type="entry name" value="Bact_Chemotaxis_MeTrfase"/>
</dbReference>
<dbReference type="InterPro" id="IPR029063">
    <property type="entry name" value="SAM-dependent_MTases_sf"/>
</dbReference>
<dbReference type="AlphaFoldDB" id="A0A942SUG8"/>
<dbReference type="PRINTS" id="PR00996">
    <property type="entry name" value="CHERMTFRASE"/>
</dbReference>
<accession>A0A942SUG8</accession>